<dbReference type="PIRSF" id="PIRSF031509">
    <property type="entry name" value="Cell_wall_LiaF/YvqF"/>
    <property type="match status" value="1"/>
</dbReference>
<dbReference type="InterPro" id="IPR024425">
    <property type="entry name" value="LiaF-like_C"/>
</dbReference>
<evidence type="ECO:0000256" key="1">
    <source>
        <dbReference type="SAM" id="Phobius"/>
    </source>
</evidence>
<keyword evidence="1" id="KW-0472">Membrane</keyword>
<dbReference type="GeneID" id="94552118"/>
<accession>A0A6G7WFP7</accession>
<proteinExistence type="predicted"/>
<dbReference type="Proteomes" id="UP000501830">
    <property type="component" value="Chromosome"/>
</dbReference>
<dbReference type="KEGG" id="jpo:G7058_02430"/>
<gene>
    <name evidence="4" type="ORF">G7058_02430</name>
</gene>
<dbReference type="GO" id="GO:0016020">
    <property type="term" value="C:membrane"/>
    <property type="evidence" value="ECO:0007669"/>
    <property type="project" value="InterPro"/>
</dbReference>
<organism evidence="4 5">
    <name type="scientific">Jeotgalibaca porci</name>
    <dbReference type="NCBI Taxonomy" id="1868793"/>
    <lineage>
        <taxon>Bacteria</taxon>
        <taxon>Bacillati</taxon>
        <taxon>Bacillota</taxon>
        <taxon>Bacilli</taxon>
        <taxon>Lactobacillales</taxon>
        <taxon>Carnobacteriaceae</taxon>
        <taxon>Jeotgalibaca</taxon>
    </lineage>
</organism>
<keyword evidence="5" id="KW-1185">Reference proteome</keyword>
<feature type="domain" description="Cell wall-active antibiotics response LiaF-like C-terminal" evidence="2">
    <location>
        <begin position="129"/>
        <end position="241"/>
    </location>
</feature>
<dbReference type="InterPro" id="IPR056066">
    <property type="entry name" value="DUF7649"/>
</dbReference>
<evidence type="ECO:0000259" key="3">
    <source>
        <dbReference type="Pfam" id="PF24661"/>
    </source>
</evidence>
<protein>
    <submittedName>
        <fullName evidence="4">Cell wall-active antibiotics response protein</fullName>
    </submittedName>
</protein>
<dbReference type="Pfam" id="PF09922">
    <property type="entry name" value="LiaF-like_C"/>
    <property type="match status" value="1"/>
</dbReference>
<sequence>MGKGLTKLFLIIEGLLLLLTAFQLVQDWELLILLLIGLIMTRASKGAFEKRTLRHWVGWFFIILSVLSTVTIWVMLAVAVIFFVINGGNIMETLNLGTSFNAPWKKKQYYGVEVVEPTNRSGKRRKQKWLGDTTIGSSIFEWDDINISVLMGDTIIDLGNTLLPDEDNVILIRKGIGQTRVIIPMGVGICLQHSAVQGLALFDNEPFHLTNESITLYSKNYATATRKIKIVSSSFFGDFEVIYL</sequence>
<feature type="domain" description="DUF7649" evidence="3">
    <location>
        <begin position="6"/>
        <end position="86"/>
    </location>
</feature>
<dbReference type="AlphaFoldDB" id="A0A6G7WFP7"/>
<dbReference type="Pfam" id="PF24661">
    <property type="entry name" value="DUF7649"/>
    <property type="match status" value="1"/>
</dbReference>
<dbReference type="InterPro" id="IPR047793">
    <property type="entry name" value="LiaF_C"/>
</dbReference>
<feature type="transmembrane region" description="Helical" evidence="1">
    <location>
        <begin position="60"/>
        <end position="85"/>
    </location>
</feature>
<dbReference type="NCBIfam" id="NF040535">
    <property type="entry name" value="LiaF_C_term"/>
    <property type="match status" value="1"/>
</dbReference>
<reference evidence="4 5" key="1">
    <citation type="journal article" date="2017" name="Int. J. Syst. Evol. Microbiol.">
        <title>Jeotgalibaca porci sp. nov. and Jeotgalibaca arthritidis sp. nov., isolated from pigs, and emended description of the genus Jeotgalibaca.</title>
        <authorList>
            <person name="Zamora L."/>
            <person name="Perez-Sancho M."/>
            <person name="Dominguez L."/>
            <person name="Fernandez-Garayzabal J.F."/>
            <person name="Vela A.I."/>
        </authorList>
    </citation>
    <scope>NUCLEOTIDE SEQUENCE [LARGE SCALE GENOMIC DNA]</scope>
    <source>
        <strain evidence="4 5">CCUG 69148</strain>
    </source>
</reference>
<name>A0A6G7WFP7_9LACT</name>
<dbReference type="EMBL" id="CP049889">
    <property type="protein sequence ID" value="QIK51008.1"/>
    <property type="molecule type" value="Genomic_DNA"/>
</dbReference>
<keyword evidence="1" id="KW-1133">Transmembrane helix</keyword>
<dbReference type="InterPro" id="IPR016975">
    <property type="entry name" value="Cell_wall_LiaF"/>
</dbReference>
<evidence type="ECO:0000313" key="5">
    <source>
        <dbReference type="Proteomes" id="UP000501830"/>
    </source>
</evidence>
<evidence type="ECO:0000259" key="2">
    <source>
        <dbReference type="Pfam" id="PF09922"/>
    </source>
</evidence>
<keyword evidence="1" id="KW-0812">Transmembrane</keyword>
<evidence type="ECO:0000313" key="4">
    <source>
        <dbReference type="EMBL" id="QIK51008.1"/>
    </source>
</evidence>
<dbReference type="RefSeq" id="WP_166062051.1">
    <property type="nucleotide sequence ID" value="NZ_CP049889.1"/>
</dbReference>